<evidence type="ECO:0000313" key="8">
    <source>
        <dbReference type="EMBL" id="GJD56724.1"/>
    </source>
</evidence>
<reference evidence="8" key="2">
    <citation type="journal article" date="2021" name="Front. Microbiol.">
        <title>Comprehensive Comparative Genomics and Phenotyping of Methylobacterium Species.</title>
        <authorList>
            <person name="Alessa O."/>
            <person name="Ogura Y."/>
            <person name="Fujitani Y."/>
            <person name="Takami H."/>
            <person name="Hayashi T."/>
            <person name="Sahin N."/>
            <person name="Tani A."/>
        </authorList>
    </citation>
    <scope>NUCLEOTIDE SEQUENCE</scope>
    <source>
        <strain evidence="8">DSM 22415</strain>
    </source>
</reference>
<dbReference type="PANTHER" id="PTHR47151">
    <property type="entry name" value="LEU/ILE/VAL-BINDING ABC TRANSPORTER SUBUNIT"/>
    <property type="match status" value="1"/>
</dbReference>
<sequence>MRIVAALLALGGLWGAPAAAQAPAPVKIGLSAPLTGPDAPFGQGLRLGAEQAVADLNRAGGRRLVLVVADDAGDTKQALGVARRFAAEGVRLVVGPLQSSLVAATAPAYEEAGTVVIAPAATYPPLTARGLWNLFRLSPGDAQQAQTAGAWLAARFPEGVALVHDRSTFGRGLAEEVSRTLRARGLREAAFESLPRGSRDAADVAGRLKAAGARAVYFGGLAPEAALLARALREAGLTGPMVASDGILDPAFPATAGPAGEGTVMTLVPERRPPDPRGKAAPRTPEADLVAGVGYAAVEVLAQALAAQGNARVPDGRKLAEAVRAGSFRTAIGPVAFDAAGDPRPGAVALRVWKRMPDGRLDFAGNDAP</sequence>
<dbReference type="OrthoDB" id="9768386at2"/>
<dbReference type="EMBL" id="BPQI01000071">
    <property type="protein sequence ID" value="GJD56724.1"/>
    <property type="molecule type" value="Genomic_DNA"/>
</dbReference>
<feature type="chain" id="PRO_5022175758" evidence="6">
    <location>
        <begin position="21"/>
        <end position="369"/>
    </location>
</feature>
<evidence type="ECO:0000256" key="2">
    <source>
        <dbReference type="ARBA" id="ARBA00022448"/>
    </source>
</evidence>
<reference evidence="9 10" key="1">
    <citation type="submission" date="2019-06" db="EMBL/GenBank/DDBJ databases">
        <authorList>
            <person name="Rodrigo-Torres L."/>
            <person name="Arahal R. D."/>
            <person name="Lucena T."/>
        </authorList>
    </citation>
    <scope>NUCLEOTIDE SEQUENCE [LARGE SCALE GENOMIC DNA]</scope>
    <source>
        <strain evidence="9 10">SW08-7</strain>
    </source>
</reference>
<feature type="domain" description="Leucine-binding protein" evidence="7">
    <location>
        <begin position="25"/>
        <end position="340"/>
    </location>
</feature>
<dbReference type="EMBL" id="CABFVH010000003">
    <property type="protein sequence ID" value="VUF11199.1"/>
    <property type="molecule type" value="Genomic_DNA"/>
</dbReference>
<reference evidence="8" key="3">
    <citation type="submission" date="2021-08" db="EMBL/GenBank/DDBJ databases">
        <authorList>
            <person name="Tani A."/>
            <person name="Ola A."/>
            <person name="Ogura Y."/>
            <person name="Katsura K."/>
            <person name="Hayashi T."/>
        </authorList>
    </citation>
    <scope>NUCLEOTIDE SEQUENCE</scope>
    <source>
        <strain evidence="8">DSM 22415</strain>
    </source>
</reference>
<dbReference type="Gene3D" id="3.40.50.2300">
    <property type="match status" value="2"/>
</dbReference>
<proteinExistence type="inferred from homology"/>
<evidence type="ECO:0000313" key="9">
    <source>
        <dbReference type="EMBL" id="VUF11199.1"/>
    </source>
</evidence>
<dbReference type="AlphaFoldDB" id="A0A564FSS8"/>
<name>A0A564FSS8_9HYPH</name>
<protein>
    <submittedName>
        <fullName evidence="9">Leucine-, isoleucine-, valine-, threonine-, and alanine-binding protein</fullName>
    </submittedName>
</protein>
<keyword evidence="3 6" id="KW-0732">Signal</keyword>
<evidence type="ECO:0000256" key="4">
    <source>
        <dbReference type="ARBA" id="ARBA00022970"/>
    </source>
</evidence>
<keyword evidence="11" id="KW-1185">Reference proteome</keyword>
<gene>
    <name evidence="9" type="primary">braC_1</name>
    <name evidence="8" type="synonym">braC_2</name>
    <name evidence="8" type="ORF">IFDJLNFL_2621</name>
    <name evidence="9" type="ORF">MTDSW087_00874</name>
</gene>
<evidence type="ECO:0000256" key="3">
    <source>
        <dbReference type="ARBA" id="ARBA00022729"/>
    </source>
</evidence>
<dbReference type="InterPro" id="IPR028081">
    <property type="entry name" value="Leu-bd"/>
</dbReference>
<evidence type="ECO:0000313" key="11">
    <source>
        <dbReference type="Proteomes" id="UP001055303"/>
    </source>
</evidence>
<organism evidence="9 10">
    <name type="scientific">Methylobacterium dankookense</name>
    <dbReference type="NCBI Taxonomy" id="560405"/>
    <lineage>
        <taxon>Bacteria</taxon>
        <taxon>Pseudomonadati</taxon>
        <taxon>Pseudomonadota</taxon>
        <taxon>Alphaproteobacteria</taxon>
        <taxon>Hyphomicrobiales</taxon>
        <taxon>Methylobacteriaceae</taxon>
        <taxon>Methylobacterium</taxon>
    </lineage>
</organism>
<keyword evidence="4" id="KW-0029">Amino-acid transport</keyword>
<dbReference type="Proteomes" id="UP000401717">
    <property type="component" value="Unassembled WGS sequence"/>
</dbReference>
<evidence type="ECO:0000256" key="1">
    <source>
        <dbReference type="ARBA" id="ARBA00010062"/>
    </source>
</evidence>
<dbReference type="CDD" id="cd06342">
    <property type="entry name" value="PBP1_ABC_LIVBP-like"/>
    <property type="match status" value="1"/>
</dbReference>
<dbReference type="InterPro" id="IPR028082">
    <property type="entry name" value="Peripla_BP_I"/>
</dbReference>
<accession>A0A564FSS8</accession>
<dbReference type="RefSeq" id="WP_144760623.1">
    <property type="nucleotide sequence ID" value="NZ_BPQI01000071.1"/>
</dbReference>
<evidence type="ECO:0000313" key="10">
    <source>
        <dbReference type="Proteomes" id="UP000401717"/>
    </source>
</evidence>
<evidence type="ECO:0000256" key="5">
    <source>
        <dbReference type="SAM" id="MobiDB-lite"/>
    </source>
</evidence>
<dbReference type="PRINTS" id="PR00337">
    <property type="entry name" value="LEUILEVALBP"/>
</dbReference>
<dbReference type="GO" id="GO:0006865">
    <property type="term" value="P:amino acid transport"/>
    <property type="evidence" value="ECO:0007669"/>
    <property type="project" value="UniProtKB-KW"/>
</dbReference>
<evidence type="ECO:0000256" key="6">
    <source>
        <dbReference type="SAM" id="SignalP"/>
    </source>
</evidence>
<dbReference type="SUPFAM" id="SSF53822">
    <property type="entry name" value="Periplasmic binding protein-like I"/>
    <property type="match status" value="1"/>
</dbReference>
<feature type="region of interest" description="Disordered" evidence="5">
    <location>
        <begin position="258"/>
        <end position="284"/>
    </location>
</feature>
<dbReference type="Pfam" id="PF13458">
    <property type="entry name" value="Peripla_BP_6"/>
    <property type="match status" value="1"/>
</dbReference>
<feature type="compositionally biased region" description="Basic and acidic residues" evidence="5">
    <location>
        <begin position="269"/>
        <end position="278"/>
    </location>
</feature>
<dbReference type="PANTHER" id="PTHR47151:SF2">
    <property type="entry name" value="AMINO ACID BINDING PROTEIN"/>
    <property type="match status" value="1"/>
</dbReference>
<keyword evidence="2" id="KW-0813">Transport</keyword>
<dbReference type="Proteomes" id="UP001055303">
    <property type="component" value="Unassembled WGS sequence"/>
</dbReference>
<dbReference type="InterPro" id="IPR000709">
    <property type="entry name" value="Leu_Ile_Val-bd"/>
</dbReference>
<comment type="similarity">
    <text evidence="1">Belongs to the leucine-binding protein family.</text>
</comment>
<evidence type="ECO:0000259" key="7">
    <source>
        <dbReference type="Pfam" id="PF13458"/>
    </source>
</evidence>
<feature type="signal peptide" evidence="6">
    <location>
        <begin position="1"/>
        <end position="20"/>
    </location>
</feature>